<comment type="caution">
    <text evidence="2">The sequence shown here is derived from an EMBL/GenBank/DDBJ whole genome shotgun (WGS) entry which is preliminary data.</text>
</comment>
<reference evidence="2" key="1">
    <citation type="submission" date="2023-04" db="EMBL/GenBank/DDBJ databases">
        <title>Chromosome-level genome of Chaenocephalus aceratus.</title>
        <authorList>
            <person name="Park H."/>
        </authorList>
    </citation>
    <scope>NUCLEOTIDE SEQUENCE</scope>
    <source>
        <strain evidence="2">DE</strain>
        <tissue evidence="2">Muscle</tissue>
    </source>
</reference>
<evidence type="ECO:0000313" key="2">
    <source>
        <dbReference type="EMBL" id="KAK1888959.1"/>
    </source>
</evidence>
<keyword evidence="3" id="KW-1185">Reference proteome</keyword>
<dbReference type="EMBL" id="JASDAP010000017">
    <property type="protein sequence ID" value="KAK1888959.1"/>
    <property type="molecule type" value="Genomic_DNA"/>
</dbReference>
<evidence type="ECO:0000256" key="1">
    <source>
        <dbReference type="SAM" id="MobiDB-lite"/>
    </source>
</evidence>
<evidence type="ECO:0000313" key="3">
    <source>
        <dbReference type="Proteomes" id="UP001228049"/>
    </source>
</evidence>
<organism evidence="2 3">
    <name type="scientific">Dissostichus eleginoides</name>
    <name type="common">Patagonian toothfish</name>
    <name type="synonym">Dissostichus amissus</name>
    <dbReference type="NCBI Taxonomy" id="100907"/>
    <lineage>
        <taxon>Eukaryota</taxon>
        <taxon>Metazoa</taxon>
        <taxon>Chordata</taxon>
        <taxon>Craniata</taxon>
        <taxon>Vertebrata</taxon>
        <taxon>Euteleostomi</taxon>
        <taxon>Actinopterygii</taxon>
        <taxon>Neopterygii</taxon>
        <taxon>Teleostei</taxon>
        <taxon>Neoteleostei</taxon>
        <taxon>Acanthomorphata</taxon>
        <taxon>Eupercaria</taxon>
        <taxon>Perciformes</taxon>
        <taxon>Notothenioidei</taxon>
        <taxon>Nototheniidae</taxon>
        <taxon>Dissostichus</taxon>
    </lineage>
</organism>
<dbReference type="Proteomes" id="UP001228049">
    <property type="component" value="Unassembled WGS sequence"/>
</dbReference>
<sequence length="70" mass="7221">MKSAAGGAAAAPSPSSSDNSAGRRRGRGSTGIPRRLQPRKGQPSELRDTLPGPDLLFPLEVAETPGRGRV</sequence>
<name>A0AAD9BW51_DISEL</name>
<dbReference type="AlphaFoldDB" id="A0AAD9BW51"/>
<feature type="compositionally biased region" description="Low complexity" evidence="1">
    <location>
        <begin position="1"/>
        <end position="20"/>
    </location>
</feature>
<protein>
    <submittedName>
        <fullName evidence="2">DNA ligase 4</fullName>
    </submittedName>
</protein>
<dbReference type="GO" id="GO:0016874">
    <property type="term" value="F:ligase activity"/>
    <property type="evidence" value="ECO:0007669"/>
    <property type="project" value="UniProtKB-KW"/>
</dbReference>
<gene>
    <name evidence="2" type="ORF">KUDE01_013637</name>
</gene>
<proteinExistence type="predicted"/>
<keyword evidence="2" id="KW-0436">Ligase</keyword>
<accession>A0AAD9BW51</accession>
<feature type="region of interest" description="Disordered" evidence="1">
    <location>
        <begin position="1"/>
        <end position="70"/>
    </location>
</feature>